<dbReference type="EMBL" id="JAVRJZ010000016">
    <property type="protein sequence ID" value="KAK2711046.1"/>
    <property type="molecule type" value="Genomic_DNA"/>
</dbReference>
<dbReference type="AlphaFoldDB" id="A0AA88HSG4"/>
<organism evidence="1 2">
    <name type="scientific">Artemia franciscana</name>
    <name type="common">Brine shrimp</name>
    <name type="synonym">Artemia sanfranciscana</name>
    <dbReference type="NCBI Taxonomy" id="6661"/>
    <lineage>
        <taxon>Eukaryota</taxon>
        <taxon>Metazoa</taxon>
        <taxon>Ecdysozoa</taxon>
        <taxon>Arthropoda</taxon>
        <taxon>Crustacea</taxon>
        <taxon>Branchiopoda</taxon>
        <taxon>Anostraca</taxon>
        <taxon>Artemiidae</taxon>
        <taxon>Artemia</taxon>
    </lineage>
</organism>
<comment type="caution">
    <text evidence="1">The sequence shown here is derived from an EMBL/GenBank/DDBJ whole genome shotgun (WGS) entry which is preliminary data.</text>
</comment>
<dbReference type="Proteomes" id="UP001187531">
    <property type="component" value="Unassembled WGS sequence"/>
</dbReference>
<accession>A0AA88HSG4</accession>
<name>A0AA88HSG4_ARTSF</name>
<gene>
    <name evidence="1" type="ORF">QYM36_012272</name>
</gene>
<sequence>MAPRSDGQLNQSRALIQEPAIDMLLLTERERKQRDETRFNFVVAGLPENDGCTNIEKVVRLCEDHNLGARLTKTKILFVSVKLPLEENRNYYWSN</sequence>
<protein>
    <submittedName>
        <fullName evidence="1">Uncharacterized protein</fullName>
    </submittedName>
</protein>
<evidence type="ECO:0000313" key="1">
    <source>
        <dbReference type="EMBL" id="KAK2711046.1"/>
    </source>
</evidence>
<reference evidence="1" key="1">
    <citation type="submission" date="2023-07" db="EMBL/GenBank/DDBJ databases">
        <title>Chromosome-level genome assembly of Artemia franciscana.</title>
        <authorList>
            <person name="Jo E."/>
        </authorList>
    </citation>
    <scope>NUCLEOTIDE SEQUENCE</scope>
    <source>
        <tissue evidence="1">Whole body</tissue>
    </source>
</reference>
<keyword evidence="2" id="KW-1185">Reference proteome</keyword>
<evidence type="ECO:0000313" key="2">
    <source>
        <dbReference type="Proteomes" id="UP001187531"/>
    </source>
</evidence>
<proteinExistence type="predicted"/>